<proteinExistence type="predicted"/>
<protein>
    <recommendedName>
        <fullName evidence="4">Surface layer protein A domain-containing protein</fullName>
    </recommendedName>
</protein>
<reference evidence="3" key="1">
    <citation type="journal article" date="2019" name="Int. J. Syst. Evol. Microbiol.">
        <title>The Global Catalogue of Microorganisms (GCM) 10K type strain sequencing project: providing services to taxonomists for standard genome sequencing and annotation.</title>
        <authorList>
            <consortium name="The Broad Institute Genomics Platform"/>
            <consortium name="The Broad Institute Genome Sequencing Center for Infectious Disease"/>
            <person name="Wu L."/>
            <person name="Ma J."/>
        </authorList>
    </citation>
    <scope>NUCLEOTIDE SEQUENCE [LARGE SCALE GENOMIC DNA]</scope>
    <source>
        <strain evidence="3">JCM 17551</strain>
    </source>
</reference>
<dbReference type="RefSeq" id="WP_344800178.1">
    <property type="nucleotide sequence ID" value="NZ_BAABBN010000012.1"/>
</dbReference>
<dbReference type="Proteomes" id="UP001501565">
    <property type="component" value="Unassembled WGS sequence"/>
</dbReference>
<sequence>MRFGFLSLLVCFFSVLPCLASAEIYSAKAMAHGQEQAKEQVLVELASALFVHIESESVSVSDSRKGVSATSTTKMSTNLPILGAQVNCFPKQTEVMCHGVLDSSHSAPLYVQLLTQLKREIENTQSLLGTLDQATRVETLNELLNKVHYWSQLHKVLGLLDAQAAQSLFLAVEKAHLQSLLLKHQQKATSLSFAAKQLLKGVIDKAKNKGVKHNVYLAPATPVNSREITQFSNQLKLHMQAAMAGLSTSYANADHFLRGEYLVHSSGMTVSYVLTNRMGDIISTEVAELIPAVYEGMSYQPQTVNFDQLLHSGYVVSSDFQVSIQTNKGLRDLSFVEGEVVELFVKLNQPGYFYIVGHTKNALGEKSYLLELQDAPDNNKFIQYVNLDDANRWVSMGEFQVEPPYGLEGLQVLAYKNKPLQLIPGHYWDGRYWVVANDLATGVATTRGLVKKRKKEDGLSSVESVITFHTFAKRASD</sequence>
<keyword evidence="1" id="KW-0732">Signal</keyword>
<gene>
    <name evidence="2" type="ORF">GCM10022277_37770</name>
</gene>
<evidence type="ECO:0000256" key="1">
    <source>
        <dbReference type="SAM" id="SignalP"/>
    </source>
</evidence>
<feature type="chain" id="PRO_5045118575" description="Surface layer protein A domain-containing protein" evidence="1">
    <location>
        <begin position="23"/>
        <end position="477"/>
    </location>
</feature>
<dbReference type="EMBL" id="BAABBN010000012">
    <property type="protein sequence ID" value="GAA3937906.1"/>
    <property type="molecule type" value="Genomic_DNA"/>
</dbReference>
<name>A0ABP7N636_9GAMM</name>
<evidence type="ECO:0000313" key="2">
    <source>
        <dbReference type="EMBL" id="GAA3937906.1"/>
    </source>
</evidence>
<keyword evidence="3" id="KW-1185">Reference proteome</keyword>
<evidence type="ECO:0000313" key="3">
    <source>
        <dbReference type="Proteomes" id="UP001501565"/>
    </source>
</evidence>
<accession>A0ABP7N636</accession>
<feature type="signal peptide" evidence="1">
    <location>
        <begin position="1"/>
        <end position="22"/>
    </location>
</feature>
<comment type="caution">
    <text evidence="2">The sequence shown here is derived from an EMBL/GenBank/DDBJ whole genome shotgun (WGS) entry which is preliminary data.</text>
</comment>
<organism evidence="2 3">
    <name type="scientific">Litoribacillus peritrichatus</name>
    <dbReference type="NCBI Taxonomy" id="718191"/>
    <lineage>
        <taxon>Bacteria</taxon>
        <taxon>Pseudomonadati</taxon>
        <taxon>Pseudomonadota</taxon>
        <taxon>Gammaproteobacteria</taxon>
        <taxon>Oceanospirillales</taxon>
        <taxon>Oceanospirillaceae</taxon>
        <taxon>Litoribacillus</taxon>
    </lineage>
</organism>
<evidence type="ECO:0008006" key="4">
    <source>
        <dbReference type="Google" id="ProtNLM"/>
    </source>
</evidence>